<evidence type="ECO:0000313" key="4">
    <source>
        <dbReference type="Proteomes" id="UP000465712"/>
    </source>
</evidence>
<dbReference type="InterPro" id="IPR001387">
    <property type="entry name" value="Cro/C1-type_HTH"/>
</dbReference>
<organism evidence="3 4">
    <name type="scientific">Photobacterium halotolerans</name>
    <dbReference type="NCBI Taxonomy" id="265726"/>
    <lineage>
        <taxon>Bacteria</taxon>
        <taxon>Pseudomonadati</taxon>
        <taxon>Pseudomonadota</taxon>
        <taxon>Gammaproteobacteria</taxon>
        <taxon>Vibrionales</taxon>
        <taxon>Vibrionaceae</taxon>
        <taxon>Photobacterium</taxon>
    </lineage>
</organism>
<dbReference type="PANTHER" id="PTHR34475:SF1">
    <property type="entry name" value="CYTOSKELETON PROTEIN RODZ"/>
    <property type="match status" value="1"/>
</dbReference>
<protein>
    <submittedName>
        <fullName evidence="3">Cytoskeleton protein RodZ</fullName>
    </submittedName>
</protein>
<feature type="transmembrane region" description="Helical" evidence="1">
    <location>
        <begin position="114"/>
        <end position="134"/>
    </location>
</feature>
<dbReference type="InterPro" id="IPR025194">
    <property type="entry name" value="RodZ-like_C"/>
</dbReference>
<dbReference type="EMBL" id="WXWW01000104">
    <property type="protein sequence ID" value="NAW64891.1"/>
    <property type="molecule type" value="Genomic_DNA"/>
</dbReference>
<dbReference type="Proteomes" id="UP000465712">
    <property type="component" value="Unassembled WGS sequence"/>
</dbReference>
<dbReference type="PANTHER" id="PTHR34475">
    <property type="match status" value="1"/>
</dbReference>
<dbReference type="InterPro" id="IPR010982">
    <property type="entry name" value="Lambda_DNA-bd_dom_sf"/>
</dbReference>
<dbReference type="SUPFAM" id="SSF47413">
    <property type="entry name" value="lambda repressor-like DNA-binding domains"/>
    <property type="match status" value="1"/>
</dbReference>
<dbReference type="InterPro" id="IPR050400">
    <property type="entry name" value="Bact_Cytoskel_RodZ"/>
</dbReference>
<dbReference type="PROSITE" id="PS50943">
    <property type="entry name" value="HTH_CROC1"/>
    <property type="match status" value="1"/>
</dbReference>
<evidence type="ECO:0000313" key="3">
    <source>
        <dbReference type="EMBL" id="NAW64891.1"/>
    </source>
</evidence>
<reference evidence="3 4" key="1">
    <citation type="submission" date="2017-05" db="EMBL/GenBank/DDBJ databases">
        <title>High clonality and local adaptation shapes Vibrionaceae linages within an endangered oasis.</title>
        <authorList>
            <person name="Vazquez-Rosas-Landa M."/>
        </authorList>
    </citation>
    <scope>NUCLEOTIDE SEQUENCE [LARGE SCALE GENOMIC DNA]</scope>
    <source>
        <strain evidence="3 4">P46_P4S1P180</strain>
    </source>
</reference>
<name>A0A7X5AT17_9GAMM</name>
<dbReference type="CDD" id="cd00093">
    <property type="entry name" value="HTH_XRE"/>
    <property type="match status" value="1"/>
</dbReference>
<dbReference type="NCBIfam" id="NF008109">
    <property type="entry name" value="PRK10856.1"/>
    <property type="match status" value="1"/>
</dbReference>
<dbReference type="RefSeq" id="WP_027252951.1">
    <property type="nucleotide sequence ID" value="NZ_WXWW01000104.1"/>
</dbReference>
<keyword evidence="1" id="KW-1133">Transmembrane helix</keyword>
<dbReference type="SMART" id="SM00530">
    <property type="entry name" value="HTH_XRE"/>
    <property type="match status" value="1"/>
</dbReference>
<comment type="caution">
    <text evidence="3">The sequence shown here is derived from an EMBL/GenBank/DDBJ whole genome shotgun (WGS) entry which is preliminary data.</text>
</comment>
<sequence length="331" mass="35896">MNTEQNEERVTEDVIRPGDMLRQAREQLGYSQKDVASRLRLRMSVIDDIENNRFDEAQMATFTRGYVRSYAKFVGLDVNEILSKLESIGQGQPQAQTMQSFSRKTKRDKHDNRVMGLTWLLGAVIVGMTAAWWWQTEQKTETPVISEQVSQGNPPLDESLAGTVDDMAGTLNTDDVSAIAEGATQESPVDDSYSDAAGSDDLPLNTFDEAANNTASETMPADSVIDDEGNVLFDEANDSLIAGAAPVAEEAPAPDLQLTFTGDCWIDIRDANGKQLDTGIKSSGDVISLDGQAPFKIVLGAPSVVTMSFKGEPVDLSGYPAGRVARLKLPL</sequence>
<dbReference type="Gene3D" id="1.10.260.40">
    <property type="entry name" value="lambda repressor-like DNA-binding domains"/>
    <property type="match status" value="1"/>
</dbReference>
<proteinExistence type="predicted"/>
<dbReference type="Pfam" id="PF13413">
    <property type="entry name" value="HTH_25"/>
    <property type="match status" value="1"/>
</dbReference>
<dbReference type="GO" id="GO:0003677">
    <property type="term" value="F:DNA binding"/>
    <property type="evidence" value="ECO:0007669"/>
    <property type="project" value="InterPro"/>
</dbReference>
<dbReference type="AlphaFoldDB" id="A0A7X5AT17"/>
<evidence type="ECO:0000259" key="2">
    <source>
        <dbReference type="PROSITE" id="PS50943"/>
    </source>
</evidence>
<gene>
    <name evidence="3" type="primary">rodZ</name>
    <name evidence="3" type="ORF">CAG72_06640</name>
</gene>
<accession>A0A7X5AT17</accession>
<dbReference type="Pfam" id="PF13464">
    <property type="entry name" value="RodZ_C"/>
    <property type="match status" value="1"/>
</dbReference>
<feature type="domain" description="HTH cro/C1-type" evidence="2">
    <location>
        <begin position="21"/>
        <end position="53"/>
    </location>
</feature>
<keyword evidence="1" id="KW-0472">Membrane</keyword>
<evidence type="ECO:0000256" key="1">
    <source>
        <dbReference type="SAM" id="Phobius"/>
    </source>
</evidence>
<keyword evidence="1" id="KW-0812">Transmembrane</keyword>